<name>A0A085N6I4_9BILA</name>
<protein>
    <recommendedName>
        <fullName evidence="2">Integrase zinc-binding domain-containing protein</fullName>
    </recommendedName>
</protein>
<dbReference type="EMBL" id="KL367545">
    <property type="protein sequence ID" value="KFD65080.1"/>
    <property type="molecule type" value="Genomic_DNA"/>
</dbReference>
<reference evidence="1" key="1">
    <citation type="journal article" date="2014" name="Nat. Genet.">
        <title>Genome and transcriptome of the porcine whipworm Trichuris suis.</title>
        <authorList>
            <person name="Jex A.R."/>
            <person name="Nejsum P."/>
            <person name="Schwarz E.M."/>
            <person name="Hu L."/>
            <person name="Young N.D."/>
            <person name="Hall R.S."/>
            <person name="Korhonen P.K."/>
            <person name="Liao S."/>
            <person name="Thamsborg S."/>
            <person name="Xia J."/>
            <person name="Xu P."/>
            <person name="Wang S."/>
            <person name="Scheerlinck J.P."/>
            <person name="Hofmann A."/>
            <person name="Sternberg P.W."/>
            <person name="Wang J."/>
            <person name="Gasser R.B."/>
        </authorList>
    </citation>
    <scope>NUCLEOTIDE SEQUENCE [LARGE SCALE GENOMIC DNA]</scope>
    <source>
        <strain evidence="1">DCEP-RM93F</strain>
    </source>
</reference>
<dbReference type="AlphaFoldDB" id="A0A085N6I4"/>
<proteinExistence type="predicted"/>
<dbReference type="PANTHER" id="PTHR47331">
    <property type="entry name" value="PHD-TYPE DOMAIN-CONTAINING PROTEIN"/>
    <property type="match status" value="1"/>
</dbReference>
<gene>
    <name evidence="1" type="ORF">M514_12575</name>
</gene>
<accession>A0A085N6I4</accession>
<sequence length="241" mass="26583">MQQLLGSSIRLRLADNGRNCAARLRIQRVSAHLQTLDLARTQQGPIDSGASAASMTSSSAYAPWYREIAYYTGLVVLERVGCKEFAGFTKVEGNFLAVLKRVQECFPKELADLKAGGALKRTSVLLSFTPFLYTDELIRTGGSLEGSPLPYQYPVLLPAQHPLSKRIAKELLCRLKHSGTDAVFSAIRQHFWMVQGRQLAKGVRRSCGLCIKQSTRSGQHLMAGLPIERLAIDCALSPHIR</sequence>
<evidence type="ECO:0000313" key="1">
    <source>
        <dbReference type="EMBL" id="KFD65080.1"/>
    </source>
</evidence>
<organism evidence="1">
    <name type="scientific">Trichuris suis</name>
    <name type="common">pig whipworm</name>
    <dbReference type="NCBI Taxonomy" id="68888"/>
    <lineage>
        <taxon>Eukaryota</taxon>
        <taxon>Metazoa</taxon>
        <taxon>Ecdysozoa</taxon>
        <taxon>Nematoda</taxon>
        <taxon>Enoplea</taxon>
        <taxon>Dorylaimia</taxon>
        <taxon>Trichinellida</taxon>
        <taxon>Trichuridae</taxon>
        <taxon>Trichuris</taxon>
    </lineage>
</organism>
<dbReference type="PANTHER" id="PTHR47331:SF1">
    <property type="entry name" value="GAG-LIKE PROTEIN"/>
    <property type="match status" value="1"/>
</dbReference>
<evidence type="ECO:0008006" key="2">
    <source>
        <dbReference type="Google" id="ProtNLM"/>
    </source>
</evidence>
<dbReference type="Proteomes" id="UP000030758">
    <property type="component" value="Unassembled WGS sequence"/>
</dbReference>